<keyword evidence="2" id="KW-0472">Membrane</keyword>
<dbReference type="Proteomes" id="UP001652741">
    <property type="component" value="Chromosome ssa18"/>
</dbReference>
<name>A0ABM3DCT2_SALSA</name>
<keyword evidence="2" id="KW-0812">Transmembrane</keyword>
<evidence type="ECO:0000256" key="1">
    <source>
        <dbReference type="SAM" id="MobiDB-lite"/>
    </source>
</evidence>
<feature type="compositionally biased region" description="Acidic residues" evidence="1">
    <location>
        <begin position="303"/>
        <end position="313"/>
    </location>
</feature>
<feature type="region of interest" description="Disordered" evidence="1">
    <location>
        <begin position="260"/>
        <end position="313"/>
    </location>
</feature>
<sequence>MISAEKHTRRTLHRDNMFRISVLICISLLVYGNSAKPYKSWVRTVDCINITLLQCMYSPPLSVLCTIILLCTSLLFSLLQDKVAEYAVQETLMSEKERVMFDLGLKQVEAPEDMDITNNDIHPVMAIWKNMRGGGGKRQKVEKEVVQGRYSTTEEDMDHLYHPSMEQTHEADLARARSQPEDTFVRMAIQTEPLEEDNTKYYQEAGIDLDNISHLFSGQVDPRHPEEDWDELYHPEMKRGDGQYQVDVPHQGELAAVGAEVKGHSEPEEDRDDLYHGDLPVPVPGQDRQQSADRPSQRMYREPEEDLDDLYHH</sequence>
<keyword evidence="3" id="KW-1185">Reference proteome</keyword>
<dbReference type="RefSeq" id="XP_045556616.1">
    <property type="nucleotide sequence ID" value="XM_045700660.1"/>
</dbReference>
<organism evidence="3 4">
    <name type="scientific">Salmo salar</name>
    <name type="common">Atlantic salmon</name>
    <dbReference type="NCBI Taxonomy" id="8030"/>
    <lineage>
        <taxon>Eukaryota</taxon>
        <taxon>Metazoa</taxon>
        <taxon>Chordata</taxon>
        <taxon>Craniata</taxon>
        <taxon>Vertebrata</taxon>
        <taxon>Euteleostomi</taxon>
        <taxon>Actinopterygii</taxon>
        <taxon>Neopterygii</taxon>
        <taxon>Teleostei</taxon>
        <taxon>Protacanthopterygii</taxon>
        <taxon>Salmoniformes</taxon>
        <taxon>Salmonidae</taxon>
        <taxon>Salmoninae</taxon>
        <taxon>Salmo</taxon>
    </lineage>
</organism>
<gene>
    <name evidence="4" type="primary">si:ch211-217g15.3</name>
</gene>
<evidence type="ECO:0000313" key="3">
    <source>
        <dbReference type="Proteomes" id="UP001652741"/>
    </source>
</evidence>
<reference evidence="4" key="1">
    <citation type="submission" date="2025-08" db="UniProtKB">
        <authorList>
            <consortium name="RefSeq"/>
        </authorList>
    </citation>
    <scope>IDENTIFICATION</scope>
</reference>
<proteinExistence type="predicted"/>
<keyword evidence="2" id="KW-1133">Transmembrane helix</keyword>
<evidence type="ECO:0000313" key="4">
    <source>
        <dbReference type="RefSeq" id="XP_045556616.1"/>
    </source>
</evidence>
<protein>
    <submittedName>
        <fullName evidence="4">Uncharacterized protein si:ch211-217g15.3 isoform X1</fullName>
    </submittedName>
</protein>
<dbReference type="GeneID" id="106576876"/>
<evidence type="ECO:0000256" key="2">
    <source>
        <dbReference type="SAM" id="Phobius"/>
    </source>
</evidence>
<feature type="transmembrane region" description="Helical" evidence="2">
    <location>
        <begin position="59"/>
        <end position="79"/>
    </location>
</feature>
<accession>A0ABM3DCT2</accession>